<evidence type="ECO:0000256" key="1">
    <source>
        <dbReference type="SAM" id="MobiDB-lite"/>
    </source>
</evidence>
<feature type="region of interest" description="Disordered" evidence="1">
    <location>
        <begin position="1"/>
        <end position="55"/>
    </location>
</feature>
<feature type="domain" description="Pyrrolo-quinoline quinone repeat" evidence="3">
    <location>
        <begin position="145"/>
        <end position="263"/>
    </location>
</feature>
<evidence type="ECO:0000256" key="2">
    <source>
        <dbReference type="SAM" id="Phobius"/>
    </source>
</evidence>
<comment type="caution">
    <text evidence="4">The sequence shown here is derived from an EMBL/GenBank/DDBJ whole genome shotgun (WGS) entry which is preliminary data.</text>
</comment>
<evidence type="ECO:0000313" key="5">
    <source>
        <dbReference type="Proteomes" id="UP001595993"/>
    </source>
</evidence>
<keyword evidence="2" id="KW-0812">Transmembrane</keyword>
<dbReference type="Gene3D" id="2.130.10.10">
    <property type="entry name" value="YVTN repeat-like/Quinoprotein amine dehydrogenase"/>
    <property type="match status" value="1"/>
</dbReference>
<organism evidence="4 5">
    <name type="scientific">Streptomyces maoxianensis</name>
    <dbReference type="NCBI Taxonomy" id="1459942"/>
    <lineage>
        <taxon>Bacteria</taxon>
        <taxon>Bacillati</taxon>
        <taxon>Actinomycetota</taxon>
        <taxon>Actinomycetes</taxon>
        <taxon>Kitasatosporales</taxon>
        <taxon>Streptomycetaceae</taxon>
        <taxon>Streptomyces</taxon>
    </lineage>
</organism>
<evidence type="ECO:0000259" key="3">
    <source>
        <dbReference type="Pfam" id="PF13360"/>
    </source>
</evidence>
<sequence length="503" mass="52427">MSHPTVPPLPQNPPPQGTFGPPQQPGTYPGSYPGGGAAAHAYSQPLPAPVPPSGGRGGGRGRLALVIAAVLAALALIGAGTAALLHDGQAGRADSHSQEDGKPATASPASRSTEGKELFRVAGPKTPADDDQRVSAEGTWITSTTYASGAPSAVKGYDAATGKPRWTIPLSGNLCEASRTITSTGRIAVVHIGTKNRCTEFAVIDVNKGLVVWRKSIPNDKANLGLHLSVAISEDIAAAGWPGASVGYQLSTGKQMWDAPTQGCTGEEHSGGRQLLTIGGCDGRFKVGQRSPDTGKTTWRYTLPKKAGAWIVSNEPLVLAVMSGADLLDADGLLTVSTSGKLEATIDIGDDYVAGCEMYGTTCNAIVTTKDTIYTPSDPHSFFKANAIAAFDVHTGKRKWVSTAATDLARTLVPIRAEGDGLIAYMQPTGMRGSRVVHLAPRDGKQTTLLQMPDGLAQPDDSMVADDAGDPALFERGKLYLHHTGAFDKYNADIPMTLALTTK</sequence>
<dbReference type="Pfam" id="PF13360">
    <property type="entry name" value="PQQ_2"/>
    <property type="match status" value="2"/>
</dbReference>
<dbReference type="RefSeq" id="WP_381195208.1">
    <property type="nucleotide sequence ID" value="NZ_JBHSFE010000011.1"/>
</dbReference>
<dbReference type="Proteomes" id="UP001595993">
    <property type="component" value="Unassembled WGS sequence"/>
</dbReference>
<dbReference type="InterPro" id="IPR011047">
    <property type="entry name" value="Quinoprotein_ADH-like_sf"/>
</dbReference>
<feature type="compositionally biased region" description="Pro residues" evidence="1">
    <location>
        <begin position="1"/>
        <end position="16"/>
    </location>
</feature>
<proteinExistence type="predicted"/>
<keyword evidence="5" id="KW-1185">Reference proteome</keyword>
<dbReference type="EMBL" id="JBHSFE010000011">
    <property type="protein sequence ID" value="MFC4608998.1"/>
    <property type="molecule type" value="Genomic_DNA"/>
</dbReference>
<keyword evidence="2" id="KW-0472">Membrane</keyword>
<feature type="region of interest" description="Disordered" evidence="1">
    <location>
        <begin position="90"/>
        <end position="116"/>
    </location>
</feature>
<name>A0ABV9G642_9ACTN</name>
<protein>
    <submittedName>
        <fullName evidence="4">PQQ-binding-like beta-propeller repeat protein</fullName>
    </submittedName>
</protein>
<reference evidence="5" key="1">
    <citation type="journal article" date="2019" name="Int. J. Syst. Evol. Microbiol.">
        <title>The Global Catalogue of Microorganisms (GCM) 10K type strain sequencing project: providing services to taxonomists for standard genome sequencing and annotation.</title>
        <authorList>
            <consortium name="The Broad Institute Genomics Platform"/>
            <consortium name="The Broad Institute Genome Sequencing Center for Infectious Disease"/>
            <person name="Wu L."/>
            <person name="Ma J."/>
        </authorList>
    </citation>
    <scope>NUCLEOTIDE SEQUENCE [LARGE SCALE GENOMIC DNA]</scope>
    <source>
        <strain evidence="5">CGMCC 4.7139</strain>
    </source>
</reference>
<evidence type="ECO:0000313" key="4">
    <source>
        <dbReference type="EMBL" id="MFC4608998.1"/>
    </source>
</evidence>
<feature type="transmembrane region" description="Helical" evidence="2">
    <location>
        <begin position="63"/>
        <end position="85"/>
    </location>
</feature>
<keyword evidence="2" id="KW-1133">Transmembrane helix</keyword>
<gene>
    <name evidence="4" type="ORF">ACFO9E_14405</name>
</gene>
<feature type="compositionally biased region" description="Basic and acidic residues" evidence="1">
    <location>
        <begin position="93"/>
        <end position="102"/>
    </location>
</feature>
<dbReference type="SUPFAM" id="SSF50998">
    <property type="entry name" value="Quinoprotein alcohol dehydrogenase-like"/>
    <property type="match status" value="1"/>
</dbReference>
<accession>A0ABV9G642</accession>
<dbReference type="InterPro" id="IPR002372">
    <property type="entry name" value="PQQ_rpt_dom"/>
</dbReference>
<dbReference type="InterPro" id="IPR015943">
    <property type="entry name" value="WD40/YVTN_repeat-like_dom_sf"/>
</dbReference>
<feature type="compositionally biased region" description="Low complexity" evidence="1">
    <location>
        <begin position="17"/>
        <end position="31"/>
    </location>
</feature>
<feature type="domain" description="Pyrrolo-quinoline quinone repeat" evidence="3">
    <location>
        <begin position="288"/>
        <end position="451"/>
    </location>
</feature>